<dbReference type="NCBIfam" id="TIGR00147">
    <property type="entry name" value="YegS/Rv2252/BmrU family lipid kinase"/>
    <property type="match status" value="1"/>
</dbReference>
<dbReference type="GO" id="GO:0016301">
    <property type="term" value="F:kinase activity"/>
    <property type="evidence" value="ECO:0007669"/>
    <property type="project" value="UniProtKB-KW"/>
</dbReference>
<dbReference type="GO" id="GO:0008654">
    <property type="term" value="P:phospholipid biosynthetic process"/>
    <property type="evidence" value="ECO:0007669"/>
    <property type="project" value="InterPro"/>
</dbReference>
<evidence type="ECO:0000259" key="7">
    <source>
        <dbReference type="PROSITE" id="PS50146"/>
    </source>
</evidence>
<proteinExistence type="predicted"/>
<dbReference type="InterPro" id="IPR000326">
    <property type="entry name" value="PAP2/HPO"/>
</dbReference>
<evidence type="ECO:0000256" key="3">
    <source>
        <dbReference type="ARBA" id="ARBA00022692"/>
    </source>
</evidence>
<dbReference type="GO" id="GO:0016787">
    <property type="term" value="F:hydrolase activity"/>
    <property type="evidence" value="ECO:0007669"/>
    <property type="project" value="UniProtKB-KW"/>
</dbReference>
<keyword evidence="6" id="KW-0472">Membrane</keyword>
<dbReference type="InterPro" id="IPR045540">
    <property type="entry name" value="YegS/DAGK_C"/>
</dbReference>
<keyword evidence="4" id="KW-0378">Hydrolase</keyword>
<dbReference type="Proteomes" id="UP000280307">
    <property type="component" value="Unassembled WGS sequence"/>
</dbReference>
<evidence type="ECO:0000256" key="1">
    <source>
        <dbReference type="ARBA" id="ARBA00004651"/>
    </source>
</evidence>
<dbReference type="Gene3D" id="2.60.200.40">
    <property type="match status" value="1"/>
</dbReference>
<dbReference type="InterPro" id="IPR001206">
    <property type="entry name" value="Diacylglycerol_kinase_cat_dom"/>
</dbReference>
<dbReference type="SUPFAM" id="SSF111331">
    <property type="entry name" value="NAD kinase/diacylglycerol kinase-like"/>
    <property type="match status" value="1"/>
</dbReference>
<reference evidence="8 9" key="1">
    <citation type="submission" date="2018-12" db="EMBL/GenBank/DDBJ databases">
        <title>Genome Sequence of Candidatus Viridilinea halotolerans isolated from saline sulfide-rich spring.</title>
        <authorList>
            <person name="Grouzdev D.S."/>
            <person name="Burganskaya E.I."/>
            <person name="Krutkina M.S."/>
            <person name="Sukhacheva M.V."/>
            <person name="Gorlenko V.M."/>
        </authorList>
    </citation>
    <scope>NUCLEOTIDE SEQUENCE [LARGE SCALE GENOMIC DNA]</scope>
    <source>
        <strain evidence="8">Chok-6</strain>
    </source>
</reference>
<dbReference type="InterPro" id="IPR036938">
    <property type="entry name" value="PAP2/HPO_sf"/>
</dbReference>
<dbReference type="Pfam" id="PF01569">
    <property type="entry name" value="PAP2"/>
    <property type="match status" value="1"/>
</dbReference>
<evidence type="ECO:0000256" key="5">
    <source>
        <dbReference type="ARBA" id="ARBA00022989"/>
    </source>
</evidence>
<gene>
    <name evidence="8" type="ORF">EI684_10380</name>
</gene>
<feature type="domain" description="DAGKc" evidence="7">
    <location>
        <begin position="6"/>
        <end position="139"/>
    </location>
</feature>
<dbReference type="SUPFAM" id="SSF48317">
    <property type="entry name" value="Acid phosphatase/Vanadium-dependent haloperoxidase"/>
    <property type="match status" value="1"/>
</dbReference>
<evidence type="ECO:0000256" key="2">
    <source>
        <dbReference type="ARBA" id="ARBA00022475"/>
    </source>
</evidence>
<dbReference type="GO" id="GO:0005886">
    <property type="term" value="C:plasma membrane"/>
    <property type="evidence" value="ECO:0007669"/>
    <property type="project" value="UniProtKB-SubCell"/>
</dbReference>
<keyword evidence="3" id="KW-0812">Transmembrane</keyword>
<dbReference type="Pfam" id="PF19279">
    <property type="entry name" value="YegS_C"/>
    <property type="match status" value="1"/>
</dbReference>
<protein>
    <submittedName>
        <fullName evidence="8">YegS/Rv2252/BmrU family lipid kinase</fullName>
    </submittedName>
</protein>
<keyword evidence="5" id="KW-1133">Transmembrane helix</keyword>
<dbReference type="InterPro" id="IPR016064">
    <property type="entry name" value="NAD/diacylglycerol_kinase_sf"/>
</dbReference>
<dbReference type="PANTHER" id="PTHR14969:SF62">
    <property type="entry name" value="DECAPRENYLPHOSPHORYL-5-PHOSPHORIBOSE PHOSPHATASE RV3807C-RELATED"/>
    <property type="match status" value="1"/>
</dbReference>
<dbReference type="EMBL" id="RSAS01000405">
    <property type="protein sequence ID" value="RRR72228.1"/>
    <property type="molecule type" value="Genomic_DNA"/>
</dbReference>
<dbReference type="PROSITE" id="PS50146">
    <property type="entry name" value="DAGK"/>
    <property type="match status" value="1"/>
</dbReference>
<organism evidence="8 9">
    <name type="scientific">Candidatus Viridilinea halotolerans</name>
    <dbReference type="NCBI Taxonomy" id="2491704"/>
    <lineage>
        <taxon>Bacteria</taxon>
        <taxon>Bacillati</taxon>
        <taxon>Chloroflexota</taxon>
        <taxon>Chloroflexia</taxon>
        <taxon>Chloroflexales</taxon>
        <taxon>Chloroflexineae</taxon>
        <taxon>Oscillochloridaceae</taxon>
        <taxon>Candidatus Viridilinea</taxon>
    </lineage>
</organism>
<dbReference type="InterPro" id="IPR017438">
    <property type="entry name" value="ATP-NAD_kinase_N"/>
</dbReference>
<dbReference type="Pfam" id="PF00781">
    <property type="entry name" value="DAGK_cat"/>
    <property type="match status" value="1"/>
</dbReference>
<dbReference type="AlphaFoldDB" id="A0A426U095"/>
<evidence type="ECO:0000256" key="4">
    <source>
        <dbReference type="ARBA" id="ARBA00022801"/>
    </source>
</evidence>
<dbReference type="GO" id="GO:0005524">
    <property type="term" value="F:ATP binding"/>
    <property type="evidence" value="ECO:0007669"/>
    <property type="project" value="InterPro"/>
</dbReference>
<evidence type="ECO:0000313" key="9">
    <source>
        <dbReference type="Proteomes" id="UP000280307"/>
    </source>
</evidence>
<sequence>MPHEPQRAQKIFVVLNPVAGTSDSAVVRATLEQYLGGTERHLSVYETTGAADEDIPALVRAALDAGTELVVAAGGDGTVSLVAAALVGREAILGIVPTGTANVMAEVLALPTELTAAVTLLAADLTTTRVDGMRMGAQLGLLHISVGITSLMQRDTSRDMKRRFGRLAYIAVGMRWLLDFQPRRFMLVVDGQRQRLRASQILVANGGAMGQPPLSWGPHIEPDDGVIDICIINAKTFRGYLGVAWAALVGRQRRDERIRYLQARQHISINTKPSLPVQLDGELAGKTPVQIAVVPAAVRCVVGPDYVARRVTTPTSDELPALVAVAPVDAEEAQRVDSVTEVLRTRLNQVIGPDQARQVVDELLRLAAEFPASADEAGHLDERPDDAVRRAARQPGAAGIAGAIIETAAQLAAREDAQREALEQAAQRVTSPDPGVAPELAKPLQLLRDELLQRMKPYQAIDTRLFLAINQLPHPAVVNHFMYGLTSAMNGGLGWVAILLLAAALDRQRGPAALRTIAPPMWFAAMSVEYPIKNAFRRRRPFIDIVQAIAVGRKPGTYSFPSGHSAAAFAGAYLLSRHYPELRLYWYSLAALTGFSRIYLGVHYPGDVVAGAISGTALAAAYRLLTEVQL</sequence>
<keyword evidence="8" id="KW-0808">Transferase</keyword>
<dbReference type="PANTHER" id="PTHR14969">
    <property type="entry name" value="SPHINGOSINE-1-PHOSPHATE PHOSPHOHYDROLASE"/>
    <property type="match status" value="1"/>
</dbReference>
<dbReference type="SMART" id="SM00046">
    <property type="entry name" value="DAGKc"/>
    <property type="match status" value="1"/>
</dbReference>
<dbReference type="Gene3D" id="1.20.144.10">
    <property type="entry name" value="Phosphatidic acid phosphatase type 2/haloperoxidase"/>
    <property type="match status" value="1"/>
</dbReference>
<dbReference type="SMART" id="SM00014">
    <property type="entry name" value="acidPPc"/>
    <property type="match status" value="1"/>
</dbReference>
<comment type="subcellular location">
    <subcellularLocation>
        <location evidence="1">Cell membrane</location>
        <topology evidence="1">Multi-pass membrane protein</topology>
    </subcellularLocation>
</comment>
<dbReference type="InterPro" id="IPR005218">
    <property type="entry name" value="Diacylglycerol/lipid_kinase"/>
</dbReference>
<comment type="caution">
    <text evidence="8">The sequence shown here is derived from an EMBL/GenBank/DDBJ whole genome shotgun (WGS) entry which is preliminary data.</text>
</comment>
<accession>A0A426U095</accession>
<name>A0A426U095_9CHLR</name>
<dbReference type="Gene3D" id="3.40.50.10330">
    <property type="entry name" value="Probable inorganic polyphosphate/atp-NAD kinase, domain 1"/>
    <property type="match status" value="1"/>
</dbReference>
<keyword evidence="2" id="KW-1003">Cell membrane</keyword>
<keyword evidence="8" id="KW-0418">Kinase</keyword>
<evidence type="ECO:0000313" key="8">
    <source>
        <dbReference type="EMBL" id="RRR72228.1"/>
    </source>
</evidence>
<evidence type="ECO:0000256" key="6">
    <source>
        <dbReference type="ARBA" id="ARBA00023136"/>
    </source>
</evidence>